<dbReference type="Proteomes" id="UP000004123">
    <property type="component" value="Unassembled WGS sequence"/>
</dbReference>
<evidence type="ECO:0000313" key="3">
    <source>
        <dbReference type="Proteomes" id="UP000004123"/>
    </source>
</evidence>
<dbReference type="EMBL" id="AFPY01000030">
    <property type="protein sequence ID" value="EGQ20492.1"/>
    <property type="molecule type" value="Genomic_DNA"/>
</dbReference>
<accession>F9DG92</accession>
<keyword evidence="1" id="KW-0812">Transmembrane</keyword>
<organism evidence="2 3">
    <name type="scientific">Prevotella pallens ATCC 700821</name>
    <dbReference type="NCBI Taxonomy" id="997353"/>
    <lineage>
        <taxon>Bacteria</taxon>
        <taxon>Pseudomonadati</taxon>
        <taxon>Bacteroidota</taxon>
        <taxon>Bacteroidia</taxon>
        <taxon>Bacteroidales</taxon>
        <taxon>Prevotellaceae</taxon>
        <taxon>Prevotella</taxon>
    </lineage>
</organism>
<protein>
    <submittedName>
        <fullName evidence="2">Uncharacterized protein</fullName>
    </submittedName>
</protein>
<dbReference type="HOGENOM" id="CLU_2317833_0_0_10"/>
<gene>
    <name evidence="2" type="ORF">HMPREF9144_0665</name>
</gene>
<evidence type="ECO:0000313" key="2">
    <source>
        <dbReference type="EMBL" id="EGQ20492.1"/>
    </source>
</evidence>
<proteinExistence type="predicted"/>
<comment type="caution">
    <text evidence="2">The sequence shown here is derived from an EMBL/GenBank/DDBJ whole genome shotgun (WGS) entry which is preliminary data.</text>
</comment>
<dbReference type="AlphaFoldDB" id="F9DG92"/>
<name>F9DG92_9BACT</name>
<feature type="transmembrane region" description="Helical" evidence="1">
    <location>
        <begin position="47"/>
        <end position="65"/>
    </location>
</feature>
<evidence type="ECO:0000256" key="1">
    <source>
        <dbReference type="SAM" id="Phobius"/>
    </source>
</evidence>
<keyword evidence="1" id="KW-0472">Membrane</keyword>
<keyword evidence="1" id="KW-1133">Transmembrane helix</keyword>
<feature type="transmembrane region" description="Helical" evidence="1">
    <location>
        <begin position="12"/>
        <end position="35"/>
    </location>
</feature>
<reference evidence="2 3" key="1">
    <citation type="submission" date="2011-04" db="EMBL/GenBank/DDBJ databases">
        <authorList>
            <person name="Muzny D."/>
            <person name="Qin X."/>
            <person name="Deng J."/>
            <person name="Jiang H."/>
            <person name="Liu Y."/>
            <person name="Qu J."/>
            <person name="Song X.-Z."/>
            <person name="Zhang L."/>
            <person name="Thornton R."/>
            <person name="Coyle M."/>
            <person name="Francisco L."/>
            <person name="Jackson L."/>
            <person name="Javaid M."/>
            <person name="Korchina V."/>
            <person name="Kovar C."/>
            <person name="Mata R."/>
            <person name="Mathew T."/>
            <person name="Ngo R."/>
            <person name="Nguyen L."/>
            <person name="Nguyen N."/>
            <person name="Okwuonu G."/>
            <person name="Ongeri F."/>
            <person name="Pham C."/>
            <person name="Simmons D."/>
            <person name="Wilczek-Boney K."/>
            <person name="Hale W."/>
            <person name="Jakkamsetti A."/>
            <person name="Pham P."/>
            <person name="Ruth R."/>
            <person name="San Lucas F."/>
            <person name="Warren J."/>
            <person name="Zhang J."/>
            <person name="Zhao Z."/>
            <person name="Zhou C."/>
            <person name="Zhu D."/>
            <person name="Lee S."/>
            <person name="Bess C."/>
            <person name="Blankenburg K."/>
            <person name="Forbes L."/>
            <person name="Fu Q."/>
            <person name="Gubbala S."/>
            <person name="Hirani K."/>
            <person name="Jayaseelan J.C."/>
            <person name="Lara F."/>
            <person name="Munidasa M."/>
            <person name="Palculict T."/>
            <person name="Patil S."/>
            <person name="Pu L.-L."/>
            <person name="Saada N."/>
            <person name="Tang L."/>
            <person name="Weissenberger G."/>
            <person name="Zhu Y."/>
            <person name="Hemphill L."/>
            <person name="Shang Y."/>
            <person name="Youmans B."/>
            <person name="Ayvaz T."/>
            <person name="Ross M."/>
            <person name="Santibanez J."/>
            <person name="Aqrawi P."/>
            <person name="Gross S."/>
            <person name="Joshi V."/>
            <person name="Fowler G."/>
            <person name="Nazareth L."/>
            <person name="Reid J."/>
            <person name="Worley K."/>
            <person name="Petrosino J."/>
            <person name="Highlander S."/>
            <person name="Gibbs R."/>
        </authorList>
    </citation>
    <scope>NUCLEOTIDE SEQUENCE [LARGE SCALE GENOMIC DNA]</scope>
    <source>
        <strain evidence="2 3">ATCC 700821</strain>
    </source>
</reference>
<sequence length="102" mass="11072">MLYNGGRYFNEYIKTLVLLAKRLIFGCSGLLAPAWVSGGGCVRQDGFLSLVSMNVVFLLCATVGVEVRWGFLAGHGTGREFPFILISLHSLGQMGQLPSLSF</sequence>